<evidence type="ECO:0000313" key="3">
    <source>
        <dbReference type="Proteomes" id="UP000000768"/>
    </source>
</evidence>
<dbReference type="Proteomes" id="UP000000768">
    <property type="component" value="Chromosome 8"/>
</dbReference>
<gene>
    <name evidence="2" type="ORF">SORBI_3008G082100</name>
</gene>
<organism evidence="2 3">
    <name type="scientific">Sorghum bicolor</name>
    <name type="common">Sorghum</name>
    <name type="synonym">Sorghum vulgare</name>
    <dbReference type="NCBI Taxonomy" id="4558"/>
    <lineage>
        <taxon>Eukaryota</taxon>
        <taxon>Viridiplantae</taxon>
        <taxon>Streptophyta</taxon>
        <taxon>Embryophyta</taxon>
        <taxon>Tracheophyta</taxon>
        <taxon>Spermatophyta</taxon>
        <taxon>Magnoliopsida</taxon>
        <taxon>Liliopsida</taxon>
        <taxon>Poales</taxon>
        <taxon>Poaceae</taxon>
        <taxon>PACMAD clade</taxon>
        <taxon>Panicoideae</taxon>
        <taxon>Andropogonodae</taxon>
        <taxon>Andropogoneae</taxon>
        <taxon>Sorghinae</taxon>
        <taxon>Sorghum</taxon>
    </lineage>
</organism>
<name>A0A1B6PCC6_SORBI</name>
<dbReference type="AlphaFoldDB" id="A0A1B6PCC6"/>
<reference evidence="3" key="2">
    <citation type="journal article" date="2018" name="Plant J.">
        <title>The Sorghum bicolor reference genome: improved assembly, gene annotations, a transcriptome atlas, and signatures of genome organization.</title>
        <authorList>
            <person name="McCormick R.F."/>
            <person name="Truong S.K."/>
            <person name="Sreedasyam A."/>
            <person name="Jenkins J."/>
            <person name="Shu S."/>
            <person name="Sims D."/>
            <person name="Kennedy M."/>
            <person name="Amirebrahimi M."/>
            <person name="Weers B.D."/>
            <person name="McKinley B."/>
            <person name="Mattison A."/>
            <person name="Morishige D.T."/>
            <person name="Grimwood J."/>
            <person name="Schmutz J."/>
            <person name="Mullet J.E."/>
        </authorList>
    </citation>
    <scope>NUCLEOTIDE SEQUENCE [LARGE SCALE GENOMIC DNA]</scope>
    <source>
        <strain evidence="3">cv. BTx623</strain>
    </source>
</reference>
<reference evidence="2 3" key="1">
    <citation type="journal article" date="2009" name="Nature">
        <title>The Sorghum bicolor genome and the diversification of grasses.</title>
        <authorList>
            <person name="Paterson A.H."/>
            <person name="Bowers J.E."/>
            <person name="Bruggmann R."/>
            <person name="Dubchak I."/>
            <person name="Grimwood J."/>
            <person name="Gundlach H."/>
            <person name="Haberer G."/>
            <person name="Hellsten U."/>
            <person name="Mitros T."/>
            <person name="Poliakov A."/>
            <person name="Schmutz J."/>
            <person name="Spannagl M."/>
            <person name="Tang H."/>
            <person name="Wang X."/>
            <person name="Wicker T."/>
            <person name="Bharti A.K."/>
            <person name="Chapman J."/>
            <person name="Feltus F.A."/>
            <person name="Gowik U."/>
            <person name="Grigoriev I.V."/>
            <person name="Lyons E."/>
            <person name="Maher C.A."/>
            <person name="Martis M."/>
            <person name="Narechania A."/>
            <person name="Otillar R.P."/>
            <person name="Penning B.W."/>
            <person name="Salamov A.A."/>
            <person name="Wang Y."/>
            <person name="Zhang L."/>
            <person name="Carpita N.C."/>
            <person name="Freeling M."/>
            <person name="Gingle A.R."/>
            <person name="Hash C.T."/>
            <person name="Keller B."/>
            <person name="Klein P."/>
            <person name="Kresovich S."/>
            <person name="McCann M.C."/>
            <person name="Ming R."/>
            <person name="Peterson D.G."/>
            <person name="Mehboob-ur-Rahman"/>
            <person name="Ware D."/>
            <person name="Westhoff P."/>
            <person name="Mayer K.F."/>
            <person name="Messing J."/>
            <person name="Rokhsar D.S."/>
        </authorList>
    </citation>
    <scope>NUCLEOTIDE SEQUENCE [LARGE SCALE GENOMIC DNA]</scope>
    <source>
        <strain evidence="3">cv. BTx623</strain>
    </source>
</reference>
<dbReference type="EMBL" id="CM000767">
    <property type="protein sequence ID" value="KXG23311.1"/>
    <property type="molecule type" value="Genomic_DNA"/>
</dbReference>
<sequence>MDNAPSTPPPSLPPHPRHALKLCRCPSPMGRTSTCSSSTNRRPGAQIQMRGRRRRVFVGEAQAEGEVVVRFPSRPCTATARVRLIPPSPPTPEASSVGLRPCCNPGRG</sequence>
<keyword evidence="3" id="KW-1185">Reference proteome</keyword>
<accession>A0A1B6PCC6</accession>
<dbReference type="Gramene" id="KXG23311">
    <property type="protein sequence ID" value="KXG23311"/>
    <property type="gene ID" value="SORBI_3008G082100"/>
</dbReference>
<dbReference type="InParanoid" id="A0A1B6PCC6"/>
<protein>
    <submittedName>
        <fullName evidence="2">Uncharacterized protein</fullName>
    </submittedName>
</protein>
<feature type="region of interest" description="Disordered" evidence="1">
    <location>
        <begin position="82"/>
        <end position="108"/>
    </location>
</feature>
<feature type="compositionally biased region" description="Low complexity" evidence="1">
    <location>
        <begin position="31"/>
        <end position="42"/>
    </location>
</feature>
<evidence type="ECO:0000256" key="1">
    <source>
        <dbReference type="SAM" id="MobiDB-lite"/>
    </source>
</evidence>
<evidence type="ECO:0000313" key="2">
    <source>
        <dbReference type="EMBL" id="KXG23311.1"/>
    </source>
</evidence>
<proteinExistence type="predicted"/>
<feature type="region of interest" description="Disordered" evidence="1">
    <location>
        <begin position="30"/>
        <end position="51"/>
    </location>
</feature>